<keyword evidence="3" id="KW-1185">Reference proteome</keyword>
<dbReference type="Proteomes" id="UP000450000">
    <property type="component" value="Unassembled WGS sequence"/>
</dbReference>
<dbReference type="Gene3D" id="1.10.260.40">
    <property type="entry name" value="lambda repressor-like DNA-binding domains"/>
    <property type="match status" value="1"/>
</dbReference>
<gene>
    <name evidence="2" type="ORF">F7Q99_11095</name>
</gene>
<dbReference type="EMBL" id="WBOF01000001">
    <property type="protein sequence ID" value="MQS12824.1"/>
    <property type="molecule type" value="Genomic_DNA"/>
</dbReference>
<evidence type="ECO:0000313" key="2">
    <source>
        <dbReference type="EMBL" id="MQS12824.1"/>
    </source>
</evidence>
<dbReference type="SMART" id="SM00530">
    <property type="entry name" value="HTH_XRE"/>
    <property type="match status" value="1"/>
</dbReference>
<name>A0A6N7KS50_9ACTN</name>
<dbReference type="SUPFAM" id="SSF47413">
    <property type="entry name" value="lambda repressor-like DNA-binding domains"/>
    <property type="match status" value="1"/>
</dbReference>
<dbReference type="InterPro" id="IPR001387">
    <property type="entry name" value="Cro/C1-type_HTH"/>
</dbReference>
<dbReference type="Pfam" id="PF19054">
    <property type="entry name" value="DUF5753"/>
    <property type="match status" value="1"/>
</dbReference>
<proteinExistence type="predicted"/>
<sequence length="287" mass="32096">MALRPNPTLRQRRVGTELRRMREQAGLGGSQLARELGIHAAQVTQMESGKSGISVERLRTIAAVCMCTNQALIDSLAEIAAERGKGWWEEYRGAVSTSLLDIAELEGTAKGLTTYTITFVHGLLQTEAYAASVFARAIPPLPRHEVDVRTDFRMRRQRIVHPNTTPIRAFIHEAALRMQFSGPKVLSEQLDALINHAERREISIRAVPFDIESLPGPSENFTYAEGAVAELDTLQIDTSHSSLIFDSPAQLASYREMLRRMSSVALSEEESRDFIWRIKKEIDSKHG</sequence>
<evidence type="ECO:0000313" key="3">
    <source>
        <dbReference type="Proteomes" id="UP000450000"/>
    </source>
</evidence>
<feature type="domain" description="HTH cro/C1-type" evidence="1">
    <location>
        <begin position="18"/>
        <end position="72"/>
    </location>
</feature>
<comment type="caution">
    <text evidence="2">The sequence shown here is derived from an EMBL/GenBank/DDBJ whole genome shotgun (WGS) entry which is preliminary data.</text>
</comment>
<dbReference type="AlphaFoldDB" id="A0A6N7KS50"/>
<organism evidence="2 3">
    <name type="scientific">Streptomyces kaniharaensis</name>
    <dbReference type="NCBI Taxonomy" id="212423"/>
    <lineage>
        <taxon>Bacteria</taxon>
        <taxon>Bacillati</taxon>
        <taxon>Actinomycetota</taxon>
        <taxon>Actinomycetes</taxon>
        <taxon>Kitasatosporales</taxon>
        <taxon>Streptomycetaceae</taxon>
        <taxon>Streptomyces</taxon>
    </lineage>
</organism>
<dbReference type="PROSITE" id="PS50943">
    <property type="entry name" value="HTH_CROC1"/>
    <property type="match status" value="1"/>
</dbReference>
<dbReference type="Pfam" id="PF13560">
    <property type="entry name" value="HTH_31"/>
    <property type="match status" value="1"/>
</dbReference>
<protein>
    <submittedName>
        <fullName evidence="2">Helix-turn-helix transcriptional regulator</fullName>
    </submittedName>
</protein>
<accession>A0A6N7KS50</accession>
<evidence type="ECO:0000259" key="1">
    <source>
        <dbReference type="PROSITE" id="PS50943"/>
    </source>
</evidence>
<dbReference type="InterPro" id="IPR010982">
    <property type="entry name" value="Lambda_DNA-bd_dom_sf"/>
</dbReference>
<dbReference type="OrthoDB" id="3462393at2"/>
<reference evidence="2 3" key="1">
    <citation type="submission" date="2019-09" db="EMBL/GenBank/DDBJ databases">
        <title>Genome Sequences of Streptomyces kaniharaensis ATCC 21070.</title>
        <authorList>
            <person name="Zhu W."/>
            <person name="De Crecy-Lagard V."/>
            <person name="Richards N.G."/>
        </authorList>
    </citation>
    <scope>NUCLEOTIDE SEQUENCE [LARGE SCALE GENOMIC DNA]</scope>
    <source>
        <strain evidence="2 3">SF-557</strain>
    </source>
</reference>
<dbReference type="CDD" id="cd00093">
    <property type="entry name" value="HTH_XRE"/>
    <property type="match status" value="1"/>
</dbReference>
<dbReference type="InterPro" id="IPR043917">
    <property type="entry name" value="DUF5753"/>
</dbReference>
<dbReference type="GO" id="GO:0003677">
    <property type="term" value="F:DNA binding"/>
    <property type="evidence" value="ECO:0007669"/>
    <property type="project" value="InterPro"/>
</dbReference>